<evidence type="ECO:0000313" key="1">
    <source>
        <dbReference type="EMBL" id="ETV74384.1"/>
    </source>
</evidence>
<accession>W4G5Q2</accession>
<reference evidence="1" key="1">
    <citation type="submission" date="2013-12" db="EMBL/GenBank/DDBJ databases">
        <title>The Genome Sequence of Aphanomyces astaci APO3.</title>
        <authorList>
            <consortium name="The Broad Institute Genomics Platform"/>
            <person name="Russ C."/>
            <person name="Tyler B."/>
            <person name="van West P."/>
            <person name="Dieguez-Uribeondo J."/>
            <person name="Young S.K."/>
            <person name="Zeng Q."/>
            <person name="Gargeya S."/>
            <person name="Fitzgerald M."/>
            <person name="Abouelleil A."/>
            <person name="Alvarado L."/>
            <person name="Chapman S.B."/>
            <person name="Gainer-Dewar J."/>
            <person name="Goldberg J."/>
            <person name="Griggs A."/>
            <person name="Gujja S."/>
            <person name="Hansen M."/>
            <person name="Howarth C."/>
            <person name="Imamovic A."/>
            <person name="Ireland A."/>
            <person name="Larimer J."/>
            <person name="McCowan C."/>
            <person name="Murphy C."/>
            <person name="Pearson M."/>
            <person name="Poon T.W."/>
            <person name="Priest M."/>
            <person name="Roberts A."/>
            <person name="Saif S."/>
            <person name="Shea T."/>
            <person name="Sykes S."/>
            <person name="Wortman J."/>
            <person name="Nusbaum C."/>
            <person name="Birren B."/>
        </authorList>
    </citation>
    <scope>NUCLEOTIDE SEQUENCE [LARGE SCALE GENOMIC DNA]</scope>
    <source>
        <strain evidence="1">APO3</strain>
    </source>
</reference>
<sequence>MPPTTLHGYYKRVLVRHSSYVKPLLTDANKAARLKWANGFQDNARPQVLASDNVLMAACSWYANLPIHLI</sequence>
<name>W4G5Q2_APHAT</name>
<dbReference type="EMBL" id="KI913144">
    <property type="protein sequence ID" value="ETV74384.1"/>
    <property type="molecule type" value="Genomic_DNA"/>
</dbReference>
<dbReference type="AlphaFoldDB" id="W4G5Q2"/>
<organism evidence="1">
    <name type="scientific">Aphanomyces astaci</name>
    <name type="common">Crayfish plague agent</name>
    <dbReference type="NCBI Taxonomy" id="112090"/>
    <lineage>
        <taxon>Eukaryota</taxon>
        <taxon>Sar</taxon>
        <taxon>Stramenopiles</taxon>
        <taxon>Oomycota</taxon>
        <taxon>Saprolegniomycetes</taxon>
        <taxon>Saprolegniales</taxon>
        <taxon>Verrucalvaceae</taxon>
        <taxon>Aphanomyces</taxon>
    </lineage>
</organism>
<evidence type="ECO:0008006" key="2">
    <source>
        <dbReference type="Google" id="ProtNLM"/>
    </source>
</evidence>
<dbReference type="GeneID" id="20812971"/>
<dbReference type="RefSeq" id="XP_009836042.1">
    <property type="nucleotide sequence ID" value="XM_009837740.1"/>
</dbReference>
<protein>
    <recommendedName>
        <fullName evidence="2">Transposase Tc1-like domain-containing protein</fullName>
    </recommendedName>
</protein>
<gene>
    <name evidence="1" type="ORF">H257_10975</name>
</gene>
<dbReference type="VEuPathDB" id="FungiDB:H257_10975"/>
<proteinExistence type="predicted"/>